<dbReference type="RefSeq" id="XP_030990193.1">
    <property type="nucleotide sequence ID" value="XM_031132680.1"/>
</dbReference>
<dbReference type="OrthoDB" id="5404651at2759"/>
<dbReference type="Proteomes" id="UP000319257">
    <property type="component" value="Unassembled WGS sequence"/>
</dbReference>
<keyword evidence="2" id="KW-1185">Reference proteome</keyword>
<accession>A0A507AHH4</accession>
<dbReference type="SMART" id="SM00753">
    <property type="entry name" value="PAM"/>
    <property type="match status" value="1"/>
</dbReference>
<dbReference type="InParanoid" id="A0A507AHH4"/>
<dbReference type="GeneID" id="41977546"/>
<name>A0A507AHH4_9PEZI</name>
<reference evidence="1 2" key="1">
    <citation type="submission" date="2019-06" db="EMBL/GenBank/DDBJ databases">
        <title>Draft genome sequence of the filamentous fungus Phialemoniopsis curvata isolated from diesel fuel.</title>
        <authorList>
            <person name="Varaljay V.A."/>
            <person name="Lyon W.J."/>
            <person name="Crouch A.L."/>
            <person name="Drake C.E."/>
            <person name="Hollomon J.M."/>
            <person name="Nadeau L.J."/>
            <person name="Nunn H.S."/>
            <person name="Stevenson B.S."/>
            <person name="Bojanowski C.L."/>
            <person name="Crookes-Goodson W.J."/>
        </authorList>
    </citation>
    <scope>NUCLEOTIDE SEQUENCE [LARGE SCALE GENOMIC DNA]</scope>
    <source>
        <strain evidence="1 2">D216</strain>
    </source>
</reference>
<dbReference type="GO" id="GO:0003723">
    <property type="term" value="F:RNA binding"/>
    <property type="evidence" value="ECO:0007669"/>
    <property type="project" value="InterPro"/>
</dbReference>
<dbReference type="AlphaFoldDB" id="A0A507AHH4"/>
<dbReference type="PANTHER" id="PTHR12732">
    <property type="entry name" value="UNCHARACTERIZED PROTEASOME COMPONENT REGION PCI-CONTAINING"/>
    <property type="match status" value="1"/>
</dbReference>
<proteinExistence type="predicted"/>
<dbReference type="GO" id="GO:0003690">
    <property type="term" value="F:double-stranded DNA binding"/>
    <property type="evidence" value="ECO:0007669"/>
    <property type="project" value="InterPro"/>
</dbReference>
<organism evidence="1 2">
    <name type="scientific">Thyridium curvatum</name>
    <dbReference type="NCBI Taxonomy" id="1093900"/>
    <lineage>
        <taxon>Eukaryota</taxon>
        <taxon>Fungi</taxon>
        <taxon>Dikarya</taxon>
        <taxon>Ascomycota</taxon>
        <taxon>Pezizomycotina</taxon>
        <taxon>Sordariomycetes</taxon>
        <taxon>Sordariomycetidae</taxon>
        <taxon>Thyridiales</taxon>
        <taxon>Thyridiaceae</taxon>
        <taxon>Thyridium</taxon>
    </lineage>
</organism>
<gene>
    <name evidence="1" type="ORF">E0L32_010099</name>
</gene>
<evidence type="ECO:0000313" key="2">
    <source>
        <dbReference type="Proteomes" id="UP000319257"/>
    </source>
</evidence>
<protein>
    <recommendedName>
        <fullName evidence="3">PCI domain-containing protein</fullName>
    </recommendedName>
</protein>
<dbReference type="InterPro" id="IPR045114">
    <property type="entry name" value="Csn12-like"/>
</dbReference>
<dbReference type="PANTHER" id="PTHR12732:SF8">
    <property type="entry name" value="NUCLEAR MRNA EXPORT PROTEIN THP1"/>
    <property type="match status" value="1"/>
</dbReference>
<dbReference type="STRING" id="1093900.A0A507AHH4"/>
<evidence type="ECO:0000313" key="1">
    <source>
        <dbReference type="EMBL" id="TPX08482.1"/>
    </source>
</evidence>
<evidence type="ECO:0008006" key="3">
    <source>
        <dbReference type="Google" id="ProtNLM"/>
    </source>
</evidence>
<dbReference type="EMBL" id="SKBQ01000078">
    <property type="protein sequence ID" value="TPX08482.1"/>
    <property type="molecule type" value="Genomic_DNA"/>
</dbReference>
<comment type="caution">
    <text evidence="1">The sequence shown here is derived from an EMBL/GenBank/DDBJ whole genome shotgun (WGS) entry which is preliminary data.</text>
</comment>
<sequence length="545" mass="60583">MALVTQFLSSIRGFVLQQDGDQLRDWLKVEQNASSQYYELQAQLRSGFPARSKALERFVEKCLPEEDDVSDGKGSPWPGFVSFMVDYLQYWRDVNFDDLLGLHELLSTLLTSCATALQNPTYGAMMLRTSISLSESMSKLVMTLHRRPDLTSQLRVASGDEEKKSFVESAADTIQKIFTSCLTDRSSTRWSKPEGKKVGVYIFANLVLKLLFTCNRSRLAVQMFTNIATSGPALGLFPAAQRVTYLYYLGRFYFEHNNFMRSAVCLDEAYIQTPPAAQKHRRLILTYLIPANILLGRFPSETLLNRPEAATLSPIYRPLIQSIKAGNFVAFQAIMKTHEPWLFTHGLFITLNFRLRPFLWRSLARRTFLLTYTPPADAATSRRAATLDLHDVVTTASYQQHLLEGWTPANAPPRAAAHHQHHHGQNPVFLKAVRNSASATAAATDSTLAPPPAGKHRRLRPCDGILCGNLAVTLGEVEGMVATLVGQSLMHGFVAHGQGKFAVVGTKQKGSAVLAGWPEVAGAVRERMRDQGAEMDNVPAWVKAP</sequence>